<evidence type="ECO:0000256" key="1">
    <source>
        <dbReference type="SAM" id="Phobius"/>
    </source>
</evidence>
<gene>
    <name evidence="2" type="ORF">BDV37DRAFT_56440</name>
</gene>
<sequence>MDASRQPTNKNAYIQELSTLERSSLSLCQIQLRDNSPSLRIPLHQILHPLFFLLFVFNLPNLRQLLDDHYLRILLPLCIPLLCLIITYHPSQTHYSAFSRILSLAIGFWLYRLLFLGCLLAPGLSCNDWCSVNRPGFWKRHIDCISLYVDRLD</sequence>
<keyword evidence="1" id="KW-1133">Transmembrane helix</keyword>
<organism evidence="2 3">
    <name type="scientific">Aspergillus pseudonomiae</name>
    <dbReference type="NCBI Taxonomy" id="1506151"/>
    <lineage>
        <taxon>Eukaryota</taxon>
        <taxon>Fungi</taxon>
        <taxon>Dikarya</taxon>
        <taxon>Ascomycota</taxon>
        <taxon>Pezizomycotina</taxon>
        <taxon>Eurotiomycetes</taxon>
        <taxon>Eurotiomycetidae</taxon>
        <taxon>Eurotiales</taxon>
        <taxon>Aspergillaceae</taxon>
        <taxon>Aspergillus</taxon>
        <taxon>Aspergillus subgen. Circumdati</taxon>
    </lineage>
</organism>
<keyword evidence="1" id="KW-0472">Membrane</keyword>
<feature type="transmembrane region" description="Helical" evidence="1">
    <location>
        <begin position="101"/>
        <end position="124"/>
    </location>
</feature>
<dbReference type="AlphaFoldDB" id="A0A5N7CTF3"/>
<keyword evidence="1" id="KW-0812">Transmembrane</keyword>
<dbReference type="GeneID" id="43675569"/>
<reference evidence="2 3" key="1">
    <citation type="submission" date="2019-04" db="EMBL/GenBank/DDBJ databases">
        <authorList>
            <consortium name="DOE Joint Genome Institute"/>
            <person name="Mondo S."/>
            <person name="Kjaerbolling I."/>
            <person name="Vesth T."/>
            <person name="Frisvad J.C."/>
            <person name="Nybo J.L."/>
            <person name="Theobald S."/>
            <person name="Kildgaard S."/>
            <person name="Isbrandt T."/>
            <person name="Kuo A."/>
            <person name="Sato A."/>
            <person name="Lyhne E.K."/>
            <person name="Kogle M.E."/>
            <person name="Wiebenga A."/>
            <person name="Kun R.S."/>
            <person name="Lubbers R.J."/>
            <person name="Makela M.R."/>
            <person name="Barry K."/>
            <person name="Chovatia M."/>
            <person name="Clum A."/>
            <person name="Daum C."/>
            <person name="Haridas S."/>
            <person name="He G."/>
            <person name="LaButti K."/>
            <person name="Lipzen A."/>
            <person name="Riley R."/>
            <person name="Salamov A."/>
            <person name="Simmons B.A."/>
            <person name="Magnuson J.K."/>
            <person name="Henrissat B."/>
            <person name="Mortensen U.H."/>
            <person name="Larsen T.O."/>
            <person name="Devries R.P."/>
            <person name="Grigoriev I.V."/>
            <person name="Machida M."/>
            <person name="Baker S.E."/>
            <person name="Andersen M.R."/>
            <person name="Cantor M.N."/>
            <person name="Hua S.X."/>
        </authorList>
    </citation>
    <scope>NUCLEOTIDE SEQUENCE [LARGE SCALE GENOMIC DNA]</scope>
    <source>
        <strain evidence="2 3">CBS 119388</strain>
    </source>
</reference>
<evidence type="ECO:0000313" key="2">
    <source>
        <dbReference type="EMBL" id="KAE8397434.1"/>
    </source>
</evidence>
<feature type="transmembrane region" description="Helical" evidence="1">
    <location>
        <begin position="69"/>
        <end position="89"/>
    </location>
</feature>
<protein>
    <submittedName>
        <fullName evidence="2">Uncharacterized protein</fullName>
    </submittedName>
</protein>
<dbReference type="Proteomes" id="UP000325579">
    <property type="component" value="Unassembled WGS sequence"/>
</dbReference>
<accession>A0A5N7CTF3</accession>
<name>A0A5N7CTF3_9EURO</name>
<dbReference type="RefSeq" id="XP_031934753.1">
    <property type="nucleotide sequence ID" value="XM_032090878.1"/>
</dbReference>
<proteinExistence type="predicted"/>
<dbReference type="EMBL" id="ML736895">
    <property type="protein sequence ID" value="KAE8397434.1"/>
    <property type="molecule type" value="Genomic_DNA"/>
</dbReference>
<evidence type="ECO:0000313" key="3">
    <source>
        <dbReference type="Proteomes" id="UP000325579"/>
    </source>
</evidence>
<feature type="transmembrane region" description="Helical" evidence="1">
    <location>
        <begin position="39"/>
        <end position="57"/>
    </location>
</feature>
<keyword evidence="3" id="KW-1185">Reference proteome</keyword>